<dbReference type="InterPro" id="IPR012944">
    <property type="entry name" value="SusD_RagB_dom"/>
</dbReference>
<dbReference type="STRING" id="236814.IX39_12265"/>
<evidence type="ECO:0000256" key="1">
    <source>
        <dbReference type="ARBA" id="ARBA00004442"/>
    </source>
</evidence>
<dbReference type="Pfam" id="PF07980">
    <property type="entry name" value="SusD_RagB"/>
    <property type="match status" value="1"/>
</dbReference>
<feature type="domain" description="SusD-like N-terminal" evidence="8">
    <location>
        <begin position="95"/>
        <end position="226"/>
    </location>
</feature>
<gene>
    <name evidence="9" type="ORF">IX39_12265</name>
</gene>
<dbReference type="OrthoDB" id="621570at2"/>
<comment type="similarity">
    <text evidence="2">Belongs to the SusD family.</text>
</comment>
<dbReference type="Gene3D" id="1.25.40.390">
    <property type="match status" value="1"/>
</dbReference>
<feature type="domain" description="RagB/SusD" evidence="7">
    <location>
        <begin position="329"/>
        <end position="458"/>
    </location>
</feature>
<dbReference type="AlphaFoldDB" id="A0A085ZA80"/>
<evidence type="ECO:0000259" key="8">
    <source>
        <dbReference type="Pfam" id="PF14322"/>
    </source>
</evidence>
<evidence type="ECO:0000256" key="3">
    <source>
        <dbReference type="ARBA" id="ARBA00022729"/>
    </source>
</evidence>
<feature type="signal peptide" evidence="6">
    <location>
        <begin position="1"/>
        <end position="22"/>
    </location>
</feature>
<sequence>MKLLIYILTMAGALCLMTTCVSCEKMIETDLPQNQIGTENVFNDVQTANAALSALYAGLWDNSPVSGDQSGRLLGMYTDDLTYHTTATNNGFPEIYNNTLIDSSIPVNSFWTAAYQKIYYANSILEGVERSTGIAEKDKIRIKAEALTIRSLLFFYLQQVFGDIPYPVTTNYSLNQTISKTPSDEVLDRLEMDLSEAVLALNDTYRNAERIFVNKKTAELLLAKVFMHRKKYGHAEVLLKNILQSPLYTFQNDITKVFHKSGTHILWQLKPKNSGDATKEASIYYFVNAAPTAFSLTPSLIGSFPAGDLRKLNWMAAVTVGGNTWYRAEKYKLRSANTLEYSVVFRLEEVYLLLAESLTQQNNIADAVPFVNKTRQRAGLPVLSAAITKDVLLTEILNENRREFFTEMGHRFLDLKRNEQLNQLVSTKPNWKEFHKLWPIPQKELLLNSKLNPQNTGY</sequence>
<keyword evidence="3 6" id="KW-0732">Signal</keyword>
<evidence type="ECO:0000256" key="6">
    <source>
        <dbReference type="SAM" id="SignalP"/>
    </source>
</evidence>
<dbReference type="eggNOG" id="COG3193">
    <property type="taxonomic scope" value="Bacteria"/>
</dbReference>
<evidence type="ECO:0000256" key="4">
    <source>
        <dbReference type="ARBA" id="ARBA00023136"/>
    </source>
</evidence>
<feature type="chain" id="PRO_5001800708" evidence="6">
    <location>
        <begin position="23"/>
        <end position="458"/>
    </location>
</feature>
<dbReference type="InterPro" id="IPR011990">
    <property type="entry name" value="TPR-like_helical_dom_sf"/>
</dbReference>
<reference evidence="9 10" key="1">
    <citation type="submission" date="2014-07" db="EMBL/GenBank/DDBJ databases">
        <title>Genome of Chryseobacterium formosense LMG 24722.</title>
        <authorList>
            <person name="Pipes S.E."/>
            <person name="Stropko S.J."/>
            <person name="Newman J.D."/>
        </authorList>
    </citation>
    <scope>NUCLEOTIDE SEQUENCE [LARGE SCALE GENOMIC DNA]</scope>
    <source>
        <strain evidence="9 10">LMG 24722</strain>
    </source>
</reference>
<keyword evidence="4" id="KW-0472">Membrane</keyword>
<dbReference type="SUPFAM" id="SSF48452">
    <property type="entry name" value="TPR-like"/>
    <property type="match status" value="1"/>
</dbReference>
<dbReference type="EMBL" id="JPRP01000001">
    <property type="protein sequence ID" value="KFF01344.1"/>
    <property type="molecule type" value="Genomic_DNA"/>
</dbReference>
<accession>A0A085ZA80</accession>
<evidence type="ECO:0000256" key="5">
    <source>
        <dbReference type="ARBA" id="ARBA00023237"/>
    </source>
</evidence>
<name>A0A085ZA80_9FLAO</name>
<dbReference type="Pfam" id="PF14322">
    <property type="entry name" value="SusD-like_3"/>
    <property type="match status" value="1"/>
</dbReference>
<keyword evidence="5" id="KW-0998">Cell outer membrane</keyword>
<proteinExistence type="inferred from homology"/>
<evidence type="ECO:0000313" key="9">
    <source>
        <dbReference type="EMBL" id="KFF01344.1"/>
    </source>
</evidence>
<evidence type="ECO:0000256" key="2">
    <source>
        <dbReference type="ARBA" id="ARBA00006275"/>
    </source>
</evidence>
<comment type="subcellular location">
    <subcellularLocation>
        <location evidence="1">Cell outer membrane</location>
    </subcellularLocation>
</comment>
<organism evidence="9 10">
    <name type="scientific">Chryseobacterium formosense</name>
    <dbReference type="NCBI Taxonomy" id="236814"/>
    <lineage>
        <taxon>Bacteria</taxon>
        <taxon>Pseudomonadati</taxon>
        <taxon>Bacteroidota</taxon>
        <taxon>Flavobacteriia</taxon>
        <taxon>Flavobacteriales</taxon>
        <taxon>Weeksellaceae</taxon>
        <taxon>Chryseobacterium group</taxon>
        <taxon>Chryseobacterium</taxon>
    </lineage>
</organism>
<dbReference type="Proteomes" id="UP000028713">
    <property type="component" value="Unassembled WGS sequence"/>
</dbReference>
<evidence type="ECO:0000259" key="7">
    <source>
        <dbReference type="Pfam" id="PF07980"/>
    </source>
</evidence>
<dbReference type="InterPro" id="IPR033985">
    <property type="entry name" value="SusD-like_N"/>
</dbReference>
<evidence type="ECO:0000313" key="10">
    <source>
        <dbReference type="Proteomes" id="UP000028713"/>
    </source>
</evidence>
<comment type="caution">
    <text evidence="9">The sequence shown here is derived from an EMBL/GenBank/DDBJ whole genome shotgun (WGS) entry which is preliminary data.</text>
</comment>
<protein>
    <submittedName>
        <fullName evidence="9">Glycan metabolism protein RagB</fullName>
    </submittedName>
</protein>
<dbReference type="CDD" id="cd08977">
    <property type="entry name" value="SusD"/>
    <property type="match status" value="1"/>
</dbReference>
<dbReference type="GO" id="GO:0009279">
    <property type="term" value="C:cell outer membrane"/>
    <property type="evidence" value="ECO:0007669"/>
    <property type="project" value="UniProtKB-SubCell"/>
</dbReference>
<keyword evidence="10" id="KW-1185">Reference proteome</keyword>